<evidence type="ECO:0000313" key="2">
    <source>
        <dbReference type="Proteomes" id="UP000033616"/>
    </source>
</evidence>
<evidence type="ECO:0000313" key="1">
    <source>
        <dbReference type="EMBL" id="KJV57279.1"/>
    </source>
</evidence>
<dbReference type="SUPFAM" id="SSF52540">
    <property type="entry name" value="P-loop containing nucleoside triphosphate hydrolases"/>
    <property type="match status" value="1"/>
</dbReference>
<dbReference type="PATRIC" id="fig|1359168.3.peg.486"/>
<dbReference type="Gene3D" id="3.40.50.300">
    <property type="entry name" value="P-loop containing nucleotide triphosphate hydrolases"/>
    <property type="match status" value="1"/>
</dbReference>
<comment type="caution">
    <text evidence="1">The sequence shown here is derived from an EMBL/GenBank/DDBJ whole genome shotgun (WGS) entry which is preliminary data.</text>
</comment>
<dbReference type="Proteomes" id="UP000033616">
    <property type="component" value="Unassembled WGS sequence"/>
</dbReference>
<dbReference type="RefSeq" id="WP_045796923.1">
    <property type="nucleotide sequence ID" value="NZ_LANP01000002.1"/>
</dbReference>
<dbReference type="Pfam" id="PF09140">
    <property type="entry name" value="MipZ"/>
    <property type="match status" value="1"/>
</dbReference>
<dbReference type="InterPro" id="IPR027417">
    <property type="entry name" value="P-loop_NTPase"/>
</dbReference>
<dbReference type="PANTHER" id="PTHR13696:SF96">
    <property type="entry name" value="COBQ_COBB_MIND_PARA NUCLEOTIDE BINDING DOMAIN-CONTAINING PROTEIN"/>
    <property type="match status" value="1"/>
</dbReference>
<keyword evidence="2" id="KW-1185">Reference proteome</keyword>
<dbReference type="InterPro" id="IPR050678">
    <property type="entry name" value="DNA_Partitioning_ATPase"/>
</dbReference>
<dbReference type="CDD" id="cd02042">
    <property type="entry name" value="ParAB_family"/>
    <property type="match status" value="1"/>
</dbReference>
<dbReference type="OrthoDB" id="13869at2"/>
<protein>
    <submittedName>
        <fullName evidence="1">CobQ/CobB/MinD/ParA nucleotide binding domain protein</fullName>
    </submittedName>
</protein>
<dbReference type="AlphaFoldDB" id="A0A0F3MRQ3"/>
<dbReference type="InterPro" id="IPR015223">
    <property type="entry name" value="MipZ"/>
</dbReference>
<gene>
    <name evidence="1" type="ORF">OCHUTO_0111</name>
</gene>
<dbReference type="EMBL" id="LANP01000002">
    <property type="protein sequence ID" value="KJV57279.1"/>
    <property type="molecule type" value="Genomic_DNA"/>
</dbReference>
<reference evidence="1 2" key="1">
    <citation type="submission" date="2015-02" db="EMBL/GenBank/DDBJ databases">
        <title>Genome Sequencing of Rickettsiales.</title>
        <authorList>
            <person name="Daugherty S.C."/>
            <person name="Su Q."/>
            <person name="Abolude K."/>
            <person name="Beier-Sexton M."/>
            <person name="Carlyon J.A."/>
            <person name="Carter R."/>
            <person name="Day N.P."/>
            <person name="Dumler S.J."/>
            <person name="Dyachenko V."/>
            <person name="Godinez A."/>
            <person name="Kurtti T.J."/>
            <person name="Lichay M."/>
            <person name="Mullins K.E."/>
            <person name="Ott S."/>
            <person name="Pappas-Brown V."/>
            <person name="Paris D.H."/>
            <person name="Patel P."/>
            <person name="Richards A.L."/>
            <person name="Sadzewicz L."/>
            <person name="Sears K."/>
            <person name="Seidman D."/>
            <person name="Sengamalay N."/>
            <person name="Stenos J."/>
            <person name="Tallon L.J."/>
            <person name="Vincent G."/>
            <person name="Fraser C.M."/>
            <person name="Munderloh U."/>
            <person name="Dunning-Hotopp J.C."/>
        </authorList>
    </citation>
    <scope>NUCLEOTIDE SEQUENCE [LARGE SCALE GENOMIC DNA]</scope>
    <source>
        <strain evidence="1 2">Fuller</strain>
    </source>
</reference>
<dbReference type="STRING" id="1359168.OCHUTO_0111"/>
<organism evidence="1 2">
    <name type="scientific">Orientia chuto str. Dubai</name>
    <dbReference type="NCBI Taxonomy" id="1359168"/>
    <lineage>
        <taxon>Bacteria</taxon>
        <taxon>Pseudomonadati</taxon>
        <taxon>Pseudomonadota</taxon>
        <taxon>Alphaproteobacteria</taxon>
        <taxon>Rickettsiales</taxon>
        <taxon>Rickettsiaceae</taxon>
        <taxon>Rickettsieae</taxon>
        <taxon>Orientia</taxon>
    </lineage>
</organism>
<dbReference type="PANTHER" id="PTHR13696">
    <property type="entry name" value="P-LOOP CONTAINING NUCLEOSIDE TRIPHOSPHATE HYDROLASE"/>
    <property type="match status" value="1"/>
</dbReference>
<accession>A0A0F3MRQ3</accession>
<name>A0A0F3MRQ3_9RICK</name>
<sequence length="281" mass="31581">MNKANKEIILPYIFVIGNEKGGAGKTTFAMHLIAALLDKKLKVGSIDTDSRQHSLTTYIQNRNAYNAKHVNAQIPVPLHFLITVDNNDSTNASECQQFENAINELRKKSDVIVIDTPGSYSAISCLAHSYADTIITPVNDSFLDIDVLAKIDAKSLKIITPSIYSQMVWEQKMRKTQRCGLSIEWVVVRNRLSNLDAVNKRNINYVLEQLAKRVCFKNASGFSERVIFKELFLEGLTLLDLTKAELSRNLNIAQVAARQELRDFLDSIDINKIIVAAKIKQ</sequence>
<proteinExistence type="predicted"/>